<proteinExistence type="predicted"/>
<gene>
    <name evidence="1" type="ORF">CEURO_LOCUS18753</name>
</gene>
<dbReference type="Proteomes" id="UP001152484">
    <property type="component" value="Unassembled WGS sequence"/>
</dbReference>
<dbReference type="OrthoDB" id="1644891at2759"/>
<reference evidence="1" key="1">
    <citation type="submission" date="2022-07" db="EMBL/GenBank/DDBJ databases">
        <authorList>
            <person name="Macas J."/>
            <person name="Novak P."/>
            <person name="Neumann P."/>
        </authorList>
    </citation>
    <scope>NUCLEOTIDE SEQUENCE</scope>
</reference>
<accession>A0A9P1EIZ8</accession>
<dbReference type="EMBL" id="CAMAPE010000053">
    <property type="protein sequence ID" value="CAH9110191.1"/>
    <property type="molecule type" value="Genomic_DNA"/>
</dbReference>
<organism evidence="1 2">
    <name type="scientific">Cuscuta europaea</name>
    <name type="common">European dodder</name>
    <dbReference type="NCBI Taxonomy" id="41803"/>
    <lineage>
        <taxon>Eukaryota</taxon>
        <taxon>Viridiplantae</taxon>
        <taxon>Streptophyta</taxon>
        <taxon>Embryophyta</taxon>
        <taxon>Tracheophyta</taxon>
        <taxon>Spermatophyta</taxon>
        <taxon>Magnoliopsida</taxon>
        <taxon>eudicotyledons</taxon>
        <taxon>Gunneridae</taxon>
        <taxon>Pentapetalae</taxon>
        <taxon>asterids</taxon>
        <taxon>lamiids</taxon>
        <taxon>Solanales</taxon>
        <taxon>Convolvulaceae</taxon>
        <taxon>Cuscuteae</taxon>
        <taxon>Cuscuta</taxon>
        <taxon>Cuscuta subgen. Cuscuta</taxon>
    </lineage>
</organism>
<evidence type="ECO:0000313" key="2">
    <source>
        <dbReference type="Proteomes" id="UP001152484"/>
    </source>
</evidence>
<dbReference type="AlphaFoldDB" id="A0A9P1EIZ8"/>
<comment type="caution">
    <text evidence="1">The sequence shown here is derived from an EMBL/GenBank/DDBJ whole genome shotgun (WGS) entry which is preliminary data.</text>
</comment>
<feature type="non-terminal residue" evidence="1">
    <location>
        <position position="60"/>
    </location>
</feature>
<keyword evidence="2" id="KW-1185">Reference proteome</keyword>
<name>A0A9P1EIZ8_CUSEU</name>
<protein>
    <submittedName>
        <fullName evidence="1">Uncharacterized protein</fullName>
    </submittedName>
</protein>
<sequence>MTEEDLRLFEKVKILEELQDLRKYVQRVENKITYVEKSLSEIKVLLLKLVGKPNPSVEEE</sequence>
<evidence type="ECO:0000313" key="1">
    <source>
        <dbReference type="EMBL" id="CAH9110191.1"/>
    </source>
</evidence>